<name>A0A9N9TM29_PHYSR</name>
<evidence type="ECO:0000256" key="9">
    <source>
        <dbReference type="RuleBase" id="RU369076"/>
    </source>
</evidence>
<dbReference type="AlphaFoldDB" id="A0A9N9TM29"/>
<dbReference type="GO" id="GO:0051301">
    <property type="term" value="P:cell division"/>
    <property type="evidence" value="ECO:0007669"/>
    <property type="project" value="UniProtKB-UniRule"/>
</dbReference>
<reference evidence="10" key="1">
    <citation type="submission" date="2022-01" db="EMBL/GenBank/DDBJ databases">
        <authorList>
            <person name="King R."/>
        </authorList>
    </citation>
    <scope>NUCLEOTIDE SEQUENCE</scope>
</reference>
<gene>
    <name evidence="10" type="ORF">PHYEVI_LOCUS7120</name>
</gene>
<dbReference type="Proteomes" id="UP001153712">
    <property type="component" value="Chromosome 3"/>
</dbReference>
<keyword evidence="5 9" id="KW-0498">Mitosis</keyword>
<accession>A0A9N9TM29</accession>
<protein>
    <recommendedName>
        <fullName evidence="9">Protein zwilch</fullName>
    </recommendedName>
</protein>
<keyword evidence="11" id="KW-1185">Reference proteome</keyword>
<evidence type="ECO:0000313" key="11">
    <source>
        <dbReference type="Proteomes" id="UP001153712"/>
    </source>
</evidence>
<evidence type="ECO:0000256" key="4">
    <source>
        <dbReference type="ARBA" id="ARBA00022618"/>
    </source>
</evidence>
<comment type="subcellular location">
    <subcellularLocation>
        <location evidence="1 9">Chromosome</location>
        <location evidence="1 9">Centromere</location>
        <location evidence="1 9">Kinetochore</location>
    </subcellularLocation>
</comment>
<comment type="subunit">
    <text evidence="9">Component of the RZZ complex.</text>
</comment>
<evidence type="ECO:0000256" key="2">
    <source>
        <dbReference type="ARBA" id="ARBA00009062"/>
    </source>
</evidence>
<dbReference type="Pfam" id="PF09817">
    <property type="entry name" value="Zwilch"/>
    <property type="match status" value="1"/>
</dbReference>
<comment type="similarity">
    <text evidence="2 9">Belongs to the ZWILCH family.</text>
</comment>
<evidence type="ECO:0000313" key="10">
    <source>
        <dbReference type="EMBL" id="CAG9860771.1"/>
    </source>
</evidence>
<comment type="function">
    <text evidence="9">Essential component of the mitotic checkpoint, which prevents cells from prematurely exiting mitosis. Required for the assembly of the dynein-dynactin and MAD1-MAD2 complexes onto kinetochores. Its function related to the spindle assembly machinery is proposed to depend on its association in the mitotic RZZ complex.</text>
</comment>
<evidence type="ECO:0000256" key="3">
    <source>
        <dbReference type="ARBA" id="ARBA00022454"/>
    </source>
</evidence>
<organism evidence="10 11">
    <name type="scientific">Phyllotreta striolata</name>
    <name type="common">Striped flea beetle</name>
    <name type="synonym">Crioceris striolata</name>
    <dbReference type="NCBI Taxonomy" id="444603"/>
    <lineage>
        <taxon>Eukaryota</taxon>
        <taxon>Metazoa</taxon>
        <taxon>Ecdysozoa</taxon>
        <taxon>Arthropoda</taxon>
        <taxon>Hexapoda</taxon>
        <taxon>Insecta</taxon>
        <taxon>Pterygota</taxon>
        <taxon>Neoptera</taxon>
        <taxon>Endopterygota</taxon>
        <taxon>Coleoptera</taxon>
        <taxon>Polyphaga</taxon>
        <taxon>Cucujiformia</taxon>
        <taxon>Chrysomeloidea</taxon>
        <taxon>Chrysomelidae</taxon>
        <taxon>Galerucinae</taxon>
        <taxon>Alticini</taxon>
        <taxon>Phyllotreta</taxon>
    </lineage>
</organism>
<dbReference type="GO" id="GO:0007094">
    <property type="term" value="P:mitotic spindle assembly checkpoint signaling"/>
    <property type="evidence" value="ECO:0007669"/>
    <property type="project" value="UniProtKB-UniRule"/>
</dbReference>
<keyword evidence="6 9" id="KW-0995">Kinetochore</keyword>
<evidence type="ECO:0000256" key="7">
    <source>
        <dbReference type="ARBA" id="ARBA00023306"/>
    </source>
</evidence>
<dbReference type="OrthoDB" id="5556307at2759"/>
<keyword evidence="8 9" id="KW-0137">Centromere</keyword>
<sequence length="574" mass="66673">MGHENNQFEDVVEAVDVPPSYLLDFILDKNFEKIMLAHLRKTRKNCEKSYLNESTIEITGNPLEVDLQGNASFLLETEEGIINQWLESENEHTPMDIRKARKYLNFKTNMRNKEAVFAVCDGNNPRKTIVVGFKEQSKKIFTCTLNVIGFMPITHENLLFSSMKRGHYVLCGTMNCYINYSITFKYMVYGSFLQNLLRNNSKQYGIVSIENNATSECELSNPSNLKNEMKLSLDLIPGHKESSVHFLWQELCLLQNLINIIDRKEINIDSVISSQPLSLNEIYDNIQQIIKDRIVKKISTEFNLIEMRELNIMDKLWNILKRCGHLEDVKSALVHFLMKLSGYDNIPTIIGKTRAARILDCLLNGRILQINNEIALELLFGLGTEKLKNDYEAICKHFFIPSYNHISSKWNKMTREELIDADTKFHSWQFLQVDVWRDQLNYLGTLHLVTEYIYLVKNNAYVPDTPFNSFCSKIIQEYVSKERLSTIPFSHLQDIPSTHLEITIPHVFETNNLPDFYAVKLNSVTKGSEIESVYVLSKYSIIPPVIYNNYDRIVENDYYYSYVFESVTETCEAF</sequence>
<proteinExistence type="inferred from homology"/>
<dbReference type="PANTHER" id="PTHR15995">
    <property type="entry name" value="PROTEIN ZWILCH HOMOLOG"/>
    <property type="match status" value="1"/>
</dbReference>
<evidence type="ECO:0000256" key="1">
    <source>
        <dbReference type="ARBA" id="ARBA00004629"/>
    </source>
</evidence>
<dbReference type="PANTHER" id="PTHR15995:SF1">
    <property type="entry name" value="PROTEIN ZWILCH HOMOLOG"/>
    <property type="match status" value="1"/>
</dbReference>
<dbReference type="EMBL" id="OU900096">
    <property type="protein sequence ID" value="CAG9860771.1"/>
    <property type="molecule type" value="Genomic_DNA"/>
</dbReference>
<evidence type="ECO:0000256" key="8">
    <source>
        <dbReference type="ARBA" id="ARBA00023328"/>
    </source>
</evidence>
<dbReference type="Gene3D" id="1.20.58.730">
    <property type="match status" value="1"/>
</dbReference>
<keyword evidence="7 9" id="KW-0131">Cell cycle</keyword>
<dbReference type="InterPro" id="IPR018630">
    <property type="entry name" value="Zwilch"/>
</dbReference>
<dbReference type="GO" id="GO:1990423">
    <property type="term" value="C:RZZ complex"/>
    <property type="evidence" value="ECO:0007669"/>
    <property type="project" value="UniProtKB-UniRule"/>
</dbReference>
<keyword evidence="4 9" id="KW-0132">Cell division</keyword>
<evidence type="ECO:0000256" key="5">
    <source>
        <dbReference type="ARBA" id="ARBA00022776"/>
    </source>
</evidence>
<evidence type="ECO:0000256" key="6">
    <source>
        <dbReference type="ARBA" id="ARBA00022838"/>
    </source>
</evidence>
<keyword evidence="3 9" id="KW-0158">Chromosome</keyword>
<dbReference type="GO" id="GO:0034501">
    <property type="term" value="P:protein localization to kinetochore"/>
    <property type="evidence" value="ECO:0007669"/>
    <property type="project" value="UniProtKB-UniRule"/>
</dbReference>